<dbReference type="Pfam" id="PF01047">
    <property type="entry name" value="MarR"/>
    <property type="match status" value="1"/>
</dbReference>
<dbReference type="PROSITE" id="PS50995">
    <property type="entry name" value="HTH_MARR_2"/>
    <property type="match status" value="1"/>
</dbReference>
<name>A0ABT3IMD6_9BACT</name>
<dbReference type="InterPro" id="IPR000835">
    <property type="entry name" value="HTH_MarR-typ"/>
</dbReference>
<feature type="domain" description="HTH marR-type" evidence="2">
    <location>
        <begin position="4"/>
        <end position="139"/>
    </location>
</feature>
<evidence type="ECO:0000256" key="1">
    <source>
        <dbReference type="ARBA" id="ARBA00022679"/>
    </source>
</evidence>
<dbReference type="PANTHER" id="PTHR13947:SF37">
    <property type="entry name" value="LD18367P"/>
    <property type="match status" value="1"/>
</dbReference>
<dbReference type="Gene3D" id="3.40.630.30">
    <property type="match status" value="1"/>
</dbReference>
<dbReference type="InterPro" id="IPR000182">
    <property type="entry name" value="GNAT_dom"/>
</dbReference>
<dbReference type="PANTHER" id="PTHR13947">
    <property type="entry name" value="GNAT FAMILY N-ACETYLTRANSFERASE"/>
    <property type="match status" value="1"/>
</dbReference>
<keyword evidence="5" id="KW-1185">Reference proteome</keyword>
<accession>A0ABT3IMD6</accession>
<dbReference type="InterPro" id="IPR036390">
    <property type="entry name" value="WH_DNA-bd_sf"/>
</dbReference>
<feature type="domain" description="N-acetyltransferase" evidence="3">
    <location>
        <begin position="150"/>
        <end position="306"/>
    </location>
</feature>
<protein>
    <submittedName>
        <fullName evidence="4">Helix-turn-helix domain-containing GNAT family N-acetyltransferase</fullName>
    </submittedName>
</protein>
<dbReference type="CDD" id="cd04301">
    <property type="entry name" value="NAT_SF"/>
    <property type="match status" value="1"/>
</dbReference>
<gene>
    <name evidence="4" type="ORF">OL497_13635</name>
</gene>
<proteinExistence type="predicted"/>
<dbReference type="PROSITE" id="PS51186">
    <property type="entry name" value="GNAT"/>
    <property type="match status" value="1"/>
</dbReference>
<evidence type="ECO:0000259" key="2">
    <source>
        <dbReference type="PROSITE" id="PS50995"/>
    </source>
</evidence>
<evidence type="ECO:0000313" key="5">
    <source>
        <dbReference type="Proteomes" id="UP001207742"/>
    </source>
</evidence>
<dbReference type="Proteomes" id="UP001207742">
    <property type="component" value="Unassembled WGS sequence"/>
</dbReference>
<keyword evidence="1" id="KW-0808">Transferase</keyword>
<reference evidence="4 5" key="1">
    <citation type="submission" date="2022-10" db="EMBL/GenBank/DDBJ databases">
        <title>Chitinophaga nivalis PC15 sp. nov., isolated from Pyeongchang county, South Korea.</title>
        <authorList>
            <person name="Trinh H.N."/>
        </authorList>
    </citation>
    <scope>NUCLEOTIDE SEQUENCE [LARGE SCALE GENOMIC DNA]</scope>
    <source>
        <strain evidence="4 5">PC14</strain>
    </source>
</reference>
<dbReference type="InterPro" id="IPR050769">
    <property type="entry name" value="NAT_camello-type"/>
</dbReference>
<dbReference type="EMBL" id="JAPDNS010000001">
    <property type="protein sequence ID" value="MCW3484945.1"/>
    <property type="molecule type" value="Genomic_DNA"/>
</dbReference>
<evidence type="ECO:0000259" key="3">
    <source>
        <dbReference type="PROSITE" id="PS51186"/>
    </source>
</evidence>
<dbReference type="InterPro" id="IPR036388">
    <property type="entry name" value="WH-like_DNA-bd_sf"/>
</dbReference>
<comment type="caution">
    <text evidence="4">The sequence shown here is derived from an EMBL/GenBank/DDBJ whole genome shotgun (WGS) entry which is preliminary data.</text>
</comment>
<dbReference type="SUPFAM" id="SSF46785">
    <property type="entry name" value="Winged helix' DNA-binding domain"/>
    <property type="match status" value="1"/>
</dbReference>
<evidence type="ECO:0000313" key="4">
    <source>
        <dbReference type="EMBL" id="MCW3484945.1"/>
    </source>
</evidence>
<dbReference type="Pfam" id="PF00583">
    <property type="entry name" value="Acetyltransf_1"/>
    <property type="match status" value="1"/>
</dbReference>
<dbReference type="SMART" id="SM00347">
    <property type="entry name" value="HTH_MARR"/>
    <property type="match status" value="1"/>
</dbReference>
<dbReference type="InterPro" id="IPR016181">
    <property type="entry name" value="Acyl_CoA_acyltransferase"/>
</dbReference>
<dbReference type="Gene3D" id="1.10.10.10">
    <property type="entry name" value="Winged helix-like DNA-binding domain superfamily/Winged helix DNA-binding domain"/>
    <property type="match status" value="1"/>
</dbReference>
<sequence>MLPDSQLVGDIRHFNRFYTNMIGLLNLQILDSNLSLSEVRVLYEIDHREKCTAGQLIAALQVDGGYLSRMLKKFEQEGWLLRQQSAADGRTFLLYLSAKGKKKMAALNEKSSADVQRMLTPLNTQQQQEVASSMKTIEQHLLTPAATPDIRFRYTLQPGDIGYLVHMHGSLYGQESGFNVVFEAYVCKTFYDFVPTYNPDKDRMILATLNDRIIGSVAIVNTSKHQAQLRWFLIDPSCRGQGLGKKLLQQAMDFCREKNYRKVHLMTADTQTTAIALYKREGFRKTTEKRHQQWGQELCEERYDVELA</sequence>
<dbReference type="SUPFAM" id="SSF55729">
    <property type="entry name" value="Acyl-CoA N-acyltransferases (Nat)"/>
    <property type="match status" value="1"/>
</dbReference>
<organism evidence="4 5">
    <name type="scientific">Chitinophaga nivalis</name>
    <dbReference type="NCBI Taxonomy" id="2991709"/>
    <lineage>
        <taxon>Bacteria</taxon>
        <taxon>Pseudomonadati</taxon>
        <taxon>Bacteroidota</taxon>
        <taxon>Chitinophagia</taxon>
        <taxon>Chitinophagales</taxon>
        <taxon>Chitinophagaceae</taxon>
        <taxon>Chitinophaga</taxon>
    </lineage>
</organism>
<dbReference type="RefSeq" id="WP_264730894.1">
    <property type="nucleotide sequence ID" value="NZ_JAPDNR010000001.1"/>
</dbReference>